<dbReference type="GO" id="GO:0000272">
    <property type="term" value="P:polysaccharide catabolic process"/>
    <property type="evidence" value="ECO:0007669"/>
    <property type="project" value="UniProtKB-KW"/>
</dbReference>
<dbReference type="EC" id="3.2.1.14" evidence="3"/>
<keyword evidence="6" id="KW-0146">Chitin degradation</keyword>
<dbReference type="InterPro" id="IPR011583">
    <property type="entry name" value="Chitinase_II/V-like_cat"/>
</dbReference>
<dbReference type="GO" id="GO:0005576">
    <property type="term" value="C:extracellular region"/>
    <property type="evidence" value="ECO:0007669"/>
    <property type="project" value="UniProtKB-SubCell"/>
</dbReference>
<dbReference type="EMBL" id="AOGT01000065">
    <property type="protein sequence ID" value="EMG50957.1"/>
    <property type="molecule type" value="Genomic_DNA"/>
</dbReference>
<dbReference type="STRING" id="1245528.M3HTL1"/>
<keyword evidence="8 10" id="KW-0326">Glycosidase</keyword>
<gene>
    <name evidence="13" type="ORF">G210_5650</name>
</gene>
<dbReference type="GO" id="GO:0008061">
    <property type="term" value="F:chitin binding"/>
    <property type="evidence" value="ECO:0007669"/>
    <property type="project" value="InterPro"/>
</dbReference>
<accession>M3HTL1</accession>
<dbReference type="Pfam" id="PF00704">
    <property type="entry name" value="Glyco_hydro_18"/>
    <property type="match status" value="1"/>
</dbReference>
<evidence type="ECO:0000256" key="4">
    <source>
        <dbReference type="ARBA" id="ARBA00022525"/>
    </source>
</evidence>
<dbReference type="InterPro" id="IPR017853">
    <property type="entry name" value="GH"/>
</dbReference>
<evidence type="ECO:0000256" key="3">
    <source>
        <dbReference type="ARBA" id="ARBA00012729"/>
    </source>
</evidence>
<comment type="caution">
    <text evidence="13">The sequence shown here is derived from an EMBL/GenBank/DDBJ whole genome shotgun (WGS) entry which is preliminary data.</text>
</comment>
<evidence type="ECO:0000256" key="11">
    <source>
        <dbReference type="RuleBase" id="RU004453"/>
    </source>
</evidence>
<evidence type="ECO:0000256" key="8">
    <source>
        <dbReference type="ARBA" id="ARBA00023295"/>
    </source>
</evidence>
<feature type="domain" description="GH18" evidence="12">
    <location>
        <begin position="22"/>
        <end position="374"/>
    </location>
</feature>
<dbReference type="GO" id="GO:0006032">
    <property type="term" value="P:chitin catabolic process"/>
    <property type="evidence" value="ECO:0007669"/>
    <property type="project" value="UniProtKB-KW"/>
</dbReference>
<organism evidence="13 14">
    <name type="scientific">Candida maltosa (strain Xu316)</name>
    <name type="common">Yeast</name>
    <dbReference type="NCBI Taxonomy" id="1245528"/>
    <lineage>
        <taxon>Eukaryota</taxon>
        <taxon>Fungi</taxon>
        <taxon>Dikarya</taxon>
        <taxon>Ascomycota</taxon>
        <taxon>Saccharomycotina</taxon>
        <taxon>Pichiomycetes</taxon>
        <taxon>Debaryomycetaceae</taxon>
        <taxon>Candida/Lodderomyces clade</taxon>
        <taxon>Candida</taxon>
    </lineage>
</organism>
<dbReference type="SUPFAM" id="SSF54556">
    <property type="entry name" value="Chitinase insertion domain"/>
    <property type="match status" value="1"/>
</dbReference>
<dbReference type="AlphaFoldDB" id="M3HTL1"/>
<evidence type="ECO:0000259" key="12">
    <source>
        <dbReference type="PROSITE" id="PS51910"/>
    </source>
</evidence>
<evidence type="ECO:0000313" key="13">
    <source>
        <dbReference type="EMBL" id="EMG50957.1"/>
    </source>
</evidence>
<keyword evidence="14" id="KW-1185">Reference proteome</keyword>
<keyword evidence="4" id="KW-0964">Secreted</keyword>
<dbReference type="eggNOG" id="KOG2806">
    <property type="taxonomic scope" value="Eukaryota"/>
</dbReference>
<dbReference type="Gene3D" id="3.10.50.10">
    <property type="match status" value="1"/>
</dbReference>
<evidence type="ECO:0000256" key="9">
    <source>
        <dbReference type="ARBA" id="ARBA00023326"/>
    </source>
</evidence>
<evidence type="ECO:0000256" key="10">
    <source>
        <dbReference type="RuleBase" id="RU000489"/>
    </source>
</evidence>
<dbReference type="InterPro" id="IPR050314">
    <property type="entry name" value="Glycosyl_Hydrlase_18"/>
</dbReference>
<dbReference type="HOGENOM" id="CLU_002833_1_0_1"/>
<dbReference type="Gene3D" id="3.20.20.80">
    <property type="entry name" value="Glycosidases"/>
    <property type="match status" value="1"/>
</dbReference>
<dbReference type="GO" id="GO:0008843">
    <property type="term" value="F:endochitinase activity"/>
    <property type="evidence" value="ECO:0007669"/>
    <property type="project" value="UniProtKB-EC"/>
</dbReference>
<comment type="similarity">
    <text evidence="11">Belongs to the glycosyl hydrolase 18 family.</text>
</comment>
<protein>
    <recommendedName>
        <fullName evidence="3">chitinase</fullName>
        <ecNumber evidence="3">3.2.1.14</ecNumber>
    </recommendedName>
</protein>
<comment type="subcellular location">
    <subcellularLocation>
        <location evidence="2">Secreted</location>
    </subcellularLocation>
</comment>
<evidence type="ECO:0000256" key="1">
    <source>
        <dbReference type="ARBA" id="ARBA00000822"/>
    </source>
</evidence>
<dbReference type="InterPro" id="IPR001579">
    <property type="entry name" value="Glyco_hydro_18_chit_AS"/>
</dbReference>
<keyword evidence="5 10" id="KW-0378">Hydrolase</keyword>
<name>M3HTL1_CANMX</name>
<evidence type="ECO:0000256" key="7">
    <source>
        <dbReference type="ARBA" id="ARBA00023277"/>
    </source>
</evidence>
<dbReference type="OMA" id="FYYCSGG"/>
<evidence type="ECO:0000313" key="14">
    <source>
        <dbReference type="Proteomes" id="UP000011777"/>
    </source>
</evidence>
<comment type="catalytic activity">
    <reaction evidence="1">
        <text>Random endo-hydrolysis of N-acetyl-beta-D-glucosaminide (1-&gt;4)-beta-linkages in chitin and chitodextrins.</text>
        <dbReference type="EC" id="3.2.1.14"/>
    </reaction>
</comment>
<dbReference type="PROSITE" id="PS51910">
    <property type="entry name" value="GH18_2"/>
    <property type="match status" value="1"/>
</dbReference>
<dbReference type="InterPro" id="IPR001223">
    <property type="entry name" value="Glyco_hydro18_cat"/>
</dbReference>
<sequence length="393" mass="44919">MCHKMMDKFQQRLHSNQSTPMFKTCVYFSNWSVYQKKHFPQDIPIDYYTHIFYAFILIDEQTGKVKFSDEWCDLQMPQPTPNETICGNLQQFYQMKKSNRHLKVIMSIGGWGTCHLFESVVNDKNKFNNFITSAIEFVEEYGFDGIDIDWEYPKNTQQADKFVELLGSLRQNLDPKYILTVAAPGGNDNIEILKVKEMDRYLTFWNLMCYDFAGEGWSSKTGFHSNLFGNNGDNNLNASDIVEAYTSKGVDPSKLVLGMPLYGRVFHGVEKPGIALPFTRDRKPGCIETDVIDYKNIETSNCDQEIFDSRKVSALKFNSKTKELITYDNPQSAKIKSGFVRSHKLGGGMWWDSAGDVANEGSLVKNFVEQLGGVEVLDKSENNICYNNSGYLK</sequence>
<keyword evidence="7" id="KW-0119">Carbohydrate metabolism</keyword>
<dbReference type="PANTHER" id="PTHR11177">
    <property type="entry name" value="CHITINASE"/>
    <property type="match status" value="1"/>
</dbReference>
<dbReference type="PANTHER" id="PTHR11177:SF317">
    <property type="entry name" value="CHITINASE 12-RELATED"/>
    <property type="match status" value="1"/>
</dbReference>
<keyword evidence="9" id="KW-0624">Polysaccharide degradation</keyword>
<dbReference type="Proteomes" id="UP000011777">
    <property type="component" value="Unassembled WGS sequence"/>
</dbReference>
<evidence type="ECO:0000256" key="5">
    <source>
        <dbReference type="ARBA" id="ARBA00022801"/>
    </source>
</evidence>
<proteinExistence type="inferred from homology"/>
<reference evidence="13 14" key="1">
    <citation type="submission" date="2013-02" db="EMBL/GenBank/DDBJ databases">
        <title>Genome sequence of Candida maltosa Xu316, a potential industrial strain for xylitol and ethanol production.</title>
        <authorList>
            <person name="Yu J."/>
            <person name="Wang Q."/>
            <person name="Geng X."/>
            <person name="Bao W."/>
            <person name="He P."/>
            <person name="Cai J."/>
        </authorList>
    </citation>
    <scope>NUCLEOTIDE SEQUENCE [LARGE SCALE GENOMIC DNA]</scope>
    <source>
        <strain evidence="14">Xu316</strain>
    </source>
</reference>
<feature type="non-terminal residue" evidence="13">
    <location>
        <position position="1"/>
    </location>
</feature>
<evidence type="ECO:0000256" key="2">
    <source>
        <dbReference type="ARBA" id="ARBA00004613"/>
    </source>
</evidence>
<dbReference type="OrthoDB" id="76388at2759"/>
<dbReference type="SMART" id="SM00636">
    <property type="entry name" value="Glyco_18"/>
    <property type="match status" value="1"/>
</dbReference>
<dbReference type="InterPro" id="IPR029070">
    <property type="entry name" value="Chitinase_insertion_sf"/>
</dbReference>
<dbReference type="PROSITE" id="PS01095">
    <property type="entry name" value="GH18_1"/>
    <property type="match status" value="1"/>
</dbReference>
<dbReference type="CDD" id="cd06548">
    <property type="entry name" value="GH18_chitinase"/>
    <property type="match status" value="1"/>
</dbReference>
<evidence type="ECO:0000256" key="6">
    <source>
        <dbReference type="ARBA" id="ARBA00023024"/>
    </source>
</evidence>
<dbReference type="SUPFAM" id="SSF51445">
    <property type="entry name" value="(Trans)glycosidases"/>
    <property type="match status" value="1"/>
</dbReference>
<dbReference type="FunFam" id="3.20.20.80:FF:000075">
    <property type="entry name" value="Sporulation-specific chitinase"/>
    <property type="match status" value="1"/>
</dbReference>